<evidence type="ECO:0000313" key="2">
    <source>
        <dbReference type="Proteomes" id="UP000076502"/>
    </source>
</evidence>
<accession>A0A154PLN4</accession>
<dbReference type="Proteomes" id="UP000076502">
    <property type="component" value="Unassembled WGS sequence"/>
</dbReference>
<organism evidence="1 2">
    <name type="scientific">Dufourea novaeangliae</name>
    <name type="common">Sweat bee</name>
    <dbReference type="NCBI Taxonomy" id="178035"/>
    <lineage>
        <taxon>Eukaryota</taxon>
        <taxon>Metazoa</taxon>
        <taxon>Ecdysozoa</taxon>
        <taxon>Arthropoda</taxon>
        <taxon>Hexapoda</taxon>
        <taxon>Insecta</taxon>
        <taxon>Pterygota</taxon>
        <taxon>Neoptera</taxon>
        <taxon>Endopterygota</taxon>
        <taxon>Hymenoptera</taxon>
        <taxon>Apocrita</taxon>
        <taxon>Aculeata</taxon>
        <taxon>Apoidea</taxon>
        <taxon>Anthophila</taxon>
        <taxon>Halictidae</taxon>
        <taxon>Rophitinae</taxon>
        <taxon>Dufourea</taxon>
    </lineage>
</organism>
<gene>
    <name evidence="1" type="ORF">WN55_04068</name>
</gene>
<dbReference type="EMBL" id="KQ434947">
    <property type="protein sequence ID" value="KZC12364.1"/>
    <property type="molecule type" value="Genomic_DNA"/>
</dbReference>
<dbReference type="AlphaFoldDB" id="A0A154PLN4"/>
<keyword evidence="2" id="KW-1185">Reference proteome</keyword>
<evidence type="ECO:0000313" key="1">
    <source>
        <dbReference type="EMBL" id="KZC12364.1"/>
    </source>
</evidence>
<name>A0A154PLN4_DUFNO</name>
<reference evidence="1 2" key="1">
    <citation type="submission" date="2015-07" db="EMBL/GenBank/DDBJ databases">
        <title>The genome of Dufourea novaeangliae.</title>
        <authorList>
            <person name="Pan H."/>
            <person name="Kapheim K."/>
        </authorList>
    </citation>
    <scope>NUCLEOTIDE SEQUENCE [LARGE SCALE GENOMIC DNA]</scope>
    <source>
        <strain evidence="1">0120121106</strain>
        <tissue evidence="1">Whole body</tissue>
    </source>
</reference>
<sequence length="50" mass="5676">MIALNISYCIFSKLSTGIVCPRYVYDCPPQIFVCPPSRIELLITNINNKI</sequence>
<proteinExistence type="predicted"/>
<protein>
    <submittedName>
        <fullName evidence="1">Uncharacterized protein</fullName>
    </submittedName>
</protein>